<evidence type="ECO:0000256" key="5">
    <source>
        <dbReference type="SAM" id="MobiDB-lite"/>
    </source>
</evidence>
<evidence type="ECO:0000313" key="8">
    <source>
        <dbReference type="Proteomes" id="UP001162131"/>
    </source>
</evidence>
<evidence type="ECO:0000256" key="2">
    <source>
        <dbReference type="ARBA" id="ARBA00022490"/>
    </source>
</evidence>
<feature type="region of interest" description="Disordered" evidence="5">
    <location>
        <begin position="124"/>
        <end position="152"/>
    </location>
</feature>
<evidence type="ECO:0000256" key="1">
    <source>
        <dbReference type="ARBA" id="ARBA00004245"/>
    </source>
</evidence>
<dbReference type="InterPro" id="IPR036936">
    <property type="entry name" value="CRIB_dom_sf"/>
</dbReference>
<name>A0AAU9IKJ0_9CILI</name>
<dbReference type="Gene3D" id="2.30.29.30">
    <property type="entry name" value="Pleckstrin-homology domain (PH domain)/Phosphotyrosine-binding domain (PTB)"/>
    <property type="match status" value="1"/>
</dbReference>
<dbReference type="InterPro" id="IPR000697">
    <property type="entry name" value="WH1/EVH1_dom"/>
</dbReference>
<keyword evidence="2" id="KW-0963">Cytoplasm</keyword>
<dbReference type="AlphaFoldDB" id="A0AAU9IKJ0"/>
<gene>
    <name evidence="7" type="ORF">BSTOLATCC_MIC15468</name>
</gene>
<accession>A0AAU9IKJ0</accession>
<protein>
    <recommendedName>
        <fullName evidence="6">WH1 domain-containing protein</fullName>
    </recommendedName>
</protein>
<dbReference type="SMART" id="SM00461">
    <property type="entry name" value="WH1"/>
    <property type="match status" value="1"/>
</dbReference>
<evidence type="ECO:0000256" key="4">
    <source>
        <dbReference type="ARBA" id="ARBA00023212"/>
    </source>
</evidence>
<dbReference type="InterPro" id="IPR011993">
    <property type="entry name" value="PH-like_dom_sf"/>
</dbReference>
<feature type="compositionally biased region" description="Basic and acidic residues" evidence="5">
    <location>
        <begin position="128"/>
        <end position="137"/>
    </location>
</feature>
<keyword evidence="3" id="KW-0597">Phosphoprotein</keyword>
<evidence type="ECO:0000256" key="3">
    <source>
        <dbReference type="ARBA" id="ARBA00022553"/>
    </source>
</evidence>
<evidence type="ECO:0000259" key="6">
    <source>
        <dbReference type="PROSITE" id="PS50229"/>
    </source>
</evidence>
<proteinExistence type="predicted"/>
<dbReference type="GO" id="GO:0007015">
    <property type="term" value="P:actin filament organization"/>
    <property type="evidence" value="ECO:0007669"/>
    <property type="project" value="InterPro"/>
</dbReference>
<keyword evidence="8" id="KW-1185">Reference proteome</keyword>
<dbReference type="PROSITE" id="PS50229">
    <property type="entry name" value="WH1"/>
    <property type="match status" value="1"/>
</dbReference>
<feature type="domain" description="WH1" evidence="6">
    <location>
        <begin position="15"/>
        <end position="127"/>
    </location>
</feature>
<dbReference type="InterPro" id="IPR011026">
    <property type="entry name" value="WAS_C"/>
</dbReference>
<dbReference type="EMBL" id="CAJZBQ010000015">
    <property type="protein sequence ID" value="CAG9316024.1"/>
    <property type="molecule type" value="Genomic_DNA"/>
</dbReference>
<dbReference type="SUPFAM" id="SSF47912">
    <property type="entry name" value="Wiscott-Aldrich syndrome protein, WASP, C-terminal domain"/>
    <property type="match status" value="1"/>
</dbReference>
<dbReference type="Proteomes" id="UP001162131">
    <property type="component" value="Unassembled WGS sequence"/>
</dbReference>
<organism evidence="7 8">
    <name type="scientific">Blepharisma stoltei</name>
    <dbReference type="NCBI Taxonomy" id="1481888"/>
    <lineage>
        <taxon>Eukaryota</taxon>
        <taxon>Sar</taxon>
        <taxon>Alveolata</taxon>
        <taxon>Ciliophora</taxon>
        <taxon>Postciliodesmatophora</taxon>
        <taxon>Heterotrichea</taxon>
        <taxon>Heterotrichida</taxon>
        <taxon>Blepharismidae</taxon>
        <taxon>Blepharisma</taxon>
    </lineage>
</organism>
<dbReference type="Pfam" id="PF00568">
    <property type="entry name" value="WH1"/>
    <property type="match status" value="1"/>
</dbReference>
<sequence length="316" mass="36760">MSTISEEIIKELNEKIAGTCTLIATASAKLYANDGKNQSWRDSGLYGAICLIIDRILQTTLMRMYDLNTFDLIFETELYYDFFNFYDQLSQSFFCFPIPGGQIGIYFCSPNEAESFKQKIRSFSPKPENQKFEDSKSKNTKKSKKQQNEEENFEISQPYAVQLMGRVIWDSTNKCFNLDQLSQDLKRIFKNAGIRKSELRDSRTAAVIMEEIVRSRSATRTLSLSKEPQPEIKIIPDEEDKQFEEIIRKQTLYEAQMELIRHMSNARKATLQKEMPERSEDEVVFTNYLAAKIAERRAELTKYDLEEESSDWSDSD</sequence>
<evidence type="ECO:0000313" key="7">
    <source>
        <dbReference type="EMBL" id="CAG9316024.1"/>
    </source>
</evidence>
<dbReference type="Gene3D" id="3.90.810.10">
    <property type="entry name" value="CRIB domain"/>
    <property type="match status" value="1"/>
</dbReference>
<dbReference type="GO" id="GO:0005856">
    <property type="term" value="C:cytoskeleton"/>
    <property type="evidence" value="ECO:0007669"/>
    <property type="project" value="UniProtKB-SubCell"/>
</dbReference>
<dbReference type="SUPFAM" id="SSF50729">
    <property type="entry name" value="PH domain-like"/>
    <property type="match status" value="1"/>
</dbReference>
<keyword evidence="4" id="KW-0206">Cytoskeleton</keyword>
<comment type="caution">
    <text evidence="7">The sequence shown here is derived from an EMBL/GenBank/DDBJ whole genome shotgun (WGS) entry which is preliminary data.</text>
</comment>
<reference evidence="7" key="1">
    <citation type="submission" date="2021-09" db="EMBL/GenBank/DDBJ databases">
        <authorList>
            <consortium name="AG Swart"/>
            <person name="Singh M."/>
            <person name="Singh A."/>
            <person name="Seah K."/>
            <person name="Emmerich C."/>
        </authorList>
    </citation>
    <scope>NUCLEOTIDE SEQUENCE</scope>
    <source>
        <strain evidence="7">ATCC30299</strain>
    </source>
</reference>
<comment type="subcellular location">
    <subcellularLocation>
        <location evidence="1">Cytoplasm</location>
        <location evidence="1">Cytoskeleton</location>
    </subcellularLocation>
</comment>